<protein>
    <submittedName>
        <fullName evidence="3">Glycosyltransferase</fullName>
    </submittedName>
</protein>
<dbReference type="PANTHER" id="PTHR46401:SF2">
    <property type="entry name" value="GLYCOSYLTRANSFERASE WBBK-RELATED"/>
    <property type="match status" value="1"/>
</dbReference>
<dbReference type="EMBL" id="QUAJ01000011">
    <property type="protein sequence ID" value="REI41313.1"/>
    <property type="molecule type" value="Genomic_DNA"/>
</dbReference>
<accession>A0ABX9KH49</accession>
<feature type="domain" description="Glycosyl transferase family 1" evidence="2">
    <location>
        <begin position="212"/>
        <end position="374"/>
    </location>
</feature>
<dbReference type="InterPro" id="IPR001296">
    <property type="entry name" value="Glyco_trans_1"/>
</dbReference>
<sequence length="402" mass="47984">MKKFTIIYEELDHMKLGKPQMMYPAYMNYFGWESEVITYNLKKDLPEEHKKVKIKQIKQLFSFLPNENITKFIKRIPLYIKIYKEAKKIDVLMLYHLTKCSYWNAFFYKLSNPNGLIFIKGDFEYSIFQNEVKWLTKNPKTIKEFFKKRKWKNEFKKRKKLAETIDIYSVEAENAYEGLLKNGYAGVDVSNKLLHIPNGFDLKSLEKLNIQRKSYEEKENIIFTACRLGTEQKNTEFFLEVLNNVDLKNWKVVLAGPVEEEFKETINKFYKENPQHKERVKFLGYVTDKALLYSYHNKAKIFMMTSRWESFANVFLEAMYFGEHIVVSRVSGAEDLTNHQMSGKIIEQKDLEGYSKYIQEVIDGKIDLEDKYDKTIKHSDNFLWEKSVGKLRDRIKLLMKER</sequence>
<evidence type="ECO:0000313" key="4">
    <source>
        <dbReference type="Proteomes" id="UP000263486"/>
    </source>
</evidence>
<dbReference type="CDD" id="cd03801">
    <property type="entry name" value="GT4_PimA-like"/>
    <property type="match status" value="1"/>
</dbReference>
<organism evidence="3 4">
    <name type="scientific">Psychrilyobacter piezotolerans</name>
    <dbReference type="NCBI Taxonomy" id="2293438"/>
    <lineage>
        <taxon>Bacteria</taxon>
        <taxon>Fusobacteriati</taxon>
        <taxon>Fusobacteriota</taxon>
        <taxon>Fusobacteriia</taxon>
        <taxon>Fusobacteriales</taxon>
        <taxon>Fusobacteriaceae</taxon>
        <taxon>Psychrilyobacter</taxon>
    </lineage>
</organism>
<dbReference type="Pfam" id="PF00534">
    <property type="entry name" value="Glycos_transf_1"/>
    <property type="match status" value="1"/>
</dbReference>
<proteinExistence type="predicted"/>
<evidence type="ECO:0000259" key="2">
    <source>
        <dbReference type="Pfam" id="PF00534"/>
    </source>
</evidence>
<gene>
    <name evidence="3" type="ORF">DYH56_07735</name>
</gene>
<dbReference type="RefSeq" id="WP_114642290.1">
    <property type="nucleotide sequence ID" value="NZ_JAACIO010000012.1"/>
</dbReference>
<name>A0ABX9KH49_9FUSO</name>
<reference evidence="3 4" key="1">
    <citation type="submission" date="2018-08" db="EMBL/GenBank/DDBJ databases">
        <title>Draft genome sequence of Psychrilyobacter sp. strain SD5 isolated from Black Sea water.</title>
        <authorList>
            <person name="Yadav S."/>
            <person name="Villanueva L."/>
            <person name="Damste J.S.S."/>
        </authorList>
    </citation>
    <scope>NUCLEOTIDE SEQUENCE [LARGE SCALE GENOMIC DNA]</scope>
    <source>
        <strain evidence="3 4">SD5</strain>
    </source>
</reference>
<dbReference type="PANTHER" id="PTHR46401">
    <property type="entry name" value="GLYCOSYLTRANSFERASE WBBK-RELATED"/>
    <property type="match status" value="1"/>
</dbReference>
<keyword evidence="4" id="KW-1185">Reference proteome</keyword>
<evidence type="ECO:0000313" key="3">
    <source>
        <dbReference type="EMBL" id="REI41313.1"/>
    </source>
</evidence>
<dbReference type="Gene3D" id="3.40.50.2000">
    <property type="entry name" value="Glycogen Phosphorylase B"/>
    <property type="match status" value="2"/>
</dbReference>
<evidence type="ECO:0000256" key="1">
    <source>
        <dbReference type="ARBA" id="ARBA00022679"/>
    </source>
</evidence>
<comment type="caution">
    <text evidence="3">The sequence shown here is derived from an EMBL/GenBank/DDBJ whole genome shotgun (WGS) entry which is preliminary data.</text>
</comment>
<keyword evidence="1" id="KW-0808">Transferase</keyword>
<dbReference type="Proteomes" id="UP000263486">
    <property type="component" value="Unassembled WGS sequence"/>
</dbReference>
<dbReference type="SUPFAM" id="SSF53756">
    <property type="entry name" value="UDP-Glycosyltransferase/glycogen phosphorylase"/>
    <property type="match status" value="1"/>
</dbReference>